<comment type="caution">
    <text evidence="1">The sequence shown here is derived from an EMBL/GenBank/DDBJ whole genome shotgun (WGS) entry which is preliminary data.</text>
</comment>
<dbReference type="Gene3D" id="1.10.287.1060">
    <property type="entry name" value="ESAT-6-like"/>
    <property type="match status" value="1"/>
</dbReference>
<dbReference type="EMBL" id="BMMH01000031">
    <property type="protein sequence ID" value="GGL42870.1"/>
    <property type="molecule type" value="Genomic_DNA"/>
</dbReference>
<protein>
    <recommendedName>
        <fullName evidence="3">WXG100 family type VII secretion target</fullName>
    </recommendedName>
</protein>
<accession>A0A917RWW0</accession>
<evidence type="ECO:0000313" key="2">
    <source>
        <dbReference type="Proteomes" id="UP000638263"/>
    </source>
</evidence>
<proteinExistence type="predicted"/>
<dbReference type="RefSeq" id="WP_229719184.1">
    <property type="nucleotide sequence ID" value="NZ_BMMH01000031.1"/>
</dbReference>
<organism evidence="1 2">
    <name type="scientific">Nocardia jinanensis</name>
    <dbReference type="NCBI Taxonomy" id="382504"/>
    <lineage>
        <taxon>Bacteria</taxon>
        <taxon>Bacillati</taxon>
        <taxon>Actinomycetota</taxon>
        <taxon>Actinomycetes</taxon>
        <taxon>Mycobacteriales</taxon>
        <taxon>Nocardiaceae</taxon>
        <taxon>Nocardia</taxon>
    </lineage>
</organism>
<gene>
    <name evidence="1" type="ORF">GCM10011588_67040</name>
</gene>
<dbReference type="InterPro" id="IPR010310">
    <property type="entry name" value="T7SS_ESAT-6-like"/>
</dbReference>
<dbReference type="SUPFAM" id="SSF140453">
    <property type="entry name" value="EsxAB dimer-like"/>
    <property type="match status" value="1"/>
</dbReference>
<dbReference type="Pfam" id="PF06013">
    <property type="entry name" value="WXG100"/>
    <property type="match status" value="1"/>
</dbReference>
<keyword evidence="2" id="KW-1185">Reference proteome</keyword>
<dbReference type="Proteomes" id="UP000638263">
    <property type="component" value="Unassembled WGS sequence"/>
</dbReference>
<name>A0A917RWW0_9NOCA</name>
<reference evidence="1" key="2">
    <citation type="submission" date="2020-09" db="EMBL/GenBank/DDBJ databases">
        <authorList>
            <person name="Sun Q."/>
            <person name="Zhou Y."/>
        </authorList>
    </citation>
    <scope>NUCLEOTIDE SEQUENCE</scope>
    <source>
        <strain evidence="1">CGMCC 4.3508</strain>
    </source>
</reference>
<reference evidence="1" key="1">
    <citation type="journal article" date="2014" name="Int. J. Syst. Evol. Microbiol.">
        <title>Complete genome sequence of Corynebacterium casei LMG S-19264T (=DSM 44701T), isolated from a smear-ripened cheese.</title>
        <authorList>
            <consortium name="US DOE Joint Genome Institute (JGI-PGF)"/>
            <person name="Walter F."/>
            <person name="Albersmeier A."/>
            <person name="Kalinowski J."/>
            <person name="Ruckert C."/>
        </authorList>
    </citation>
    <scope>NUCLEOTIDE SEQUENCE</scope>
    <source>
        <strain evidence="1">CGMCC 4.3508</strain>
    </source>
</reference>
<evidence type="ECO:0008006" key="3">
    <source>
        <dbReference type="Google" id="ProtNLM"/>
    </source>
</evidence>
<dbReference type="InterPro" id="IPR036689">
    <property type="entry name" value="ESAT-6-like_sf"/>
</dbReference>
<sequence length="126" mass="13831">MRRDVAHGRLFGRKGYRLTWHFEFGAAASSELSVDLDHLDQIVTKLADLAGFIGERLDEIDDRVATLAGTGWESVAALAYTDAHREWAVGAREFVEGLMDISDAAKKAHENIAHAVDLHSKMLNGG</sequence>
<evidence type="ECO:0000313" key="1">
    <source>
        <dbReference type="EMBL" id="GGL42870.1"/>
    </source>
</evidence>
<dbReference type="AlphaFoldDB" id="A0A917RWW0"/>